<dbReference type="AlphaFoldDB" id="A0A834KTY6"/>
<evidence type="ECO:0000256" key="1">
    <source>
        <dbReference type="SAM" id="MobiDB-lite"/>
    </source>
</evidence>
<proteinExistence type="predicted"/>
<accession>A0A834KTY6</accession>
<evidence type="ECO:0000313" key="2">
    <source>
        <dbReference type="EMBL" id="KAF7412971.1"/>
    </source>
</evidence>
<organism evidence="2 3">
    <name type="scientific">Vespula pensylvanica</name>
    <name type="common">Western yellow jacket</name>
    <name type="synonym">Wasp</name>
    <dbReference type="NCBI Taxonomy" id="30213"/>
    <lineage>
        <taxon>Eukaryota</taxon>
        <taxon>Metazoa</taxon>
        <taxon>Ecdysozoa</taxon>
        <taxon>Arthropoda</taxon>
        <taxon>Hexapoda</taxon>
        <taxon>Insecta</taxon>
        <taxon>Pterygota</taxon>
        <taxon>Neoptera</taxon>
        <taxon>Endopterygota</taxon>
        <taxon>Hymenoptera</taxon>
        <taxon>Apocrita</taxon>
        <taxon>Aculeata</taxon>
        <taxon>Vespoidea</taxon>
        <taxon>Vespidae</taxon>
        <taxon>Vespinae</taxon>
        <taxon>Vespula</taxon>
    </lineage>
</organism>
<evidence type="ECO:0000313" key="3">
    <source>
        <dbReference type="Proteomes" id="UP000600918"/>
    </source>
</evidence>
<reference evidence="2" key="1">
    <citation type="journal article" date="2020" name="G3 (Bethesda)">
        <title>High-Quality Assemblies for Three Invasive Social Wasps from the &lt;i&gt;Vespula&lt;/i&gt; Genus.</title>
        <authorList>
            <person name="Harrop T.W.R."/>
            <person name="Guhlin J."/>
            <person name="McLaughlin G.M."/>
            <person name="Permina E."/>
            <person name="Stockwell P."/>
            <person name="Gilligan J."/>
            <person name="Le Lec M.F."/>
            <person name="Gruber M.A.M."/>
            <person name="Quinn O."/>
            <person name="Lovegrove M."/>
            <person name="Duncan E.J."/>
            <person name="Remnant E.J."/>
            <person name="Van Eeckhoven J."/>
            <person name="Graham B."/>
            <person name="Knapp R.A."/>
            <person name="Langford K.W."/>
            <person name="Kronenberg Z."/>
            <person name="Press M.O."/>
            <person name="Eacker S.M."/>
            <person name="Wilson-Rankin E.E."/>
            <person name="Purcell J."/>
            <person name="Lester P.J."/>
            <person name="Dearden P.K."/>
        </authorList>
    </citation>
    <scope>NUCLEOTIDE SEQUENCE</scope>
    <source>
        <strain evidence="2">Volc-1</strain>
    </source>
</reference>
<comment type="caution">
    <text evidence="2">The sequence shown here is derived from an EMBL/GenBank/DDBJ whole genome shotgun (WGS) entry which is preliminary data.</text>
</comment>
<sequence length="96" mass="10429">MYLRKNDCKFSNDDDEEFHRLLNLVTGAAIIADDGDGGDGCDTGVSTGSNRPRTPIKGLPRSSKTPYHGISALLHLNVFMGSCCLHLSLNQYQAIC</sequence>
<feature type="region of interest" description="Disordered" evidence="1">
    <location>
        <begin position="41"/>
        <end position="62"/>
    </location>
</feature>
<protein>
    <submittedName>
        <fullName evidence="2">Uncharacterized protein</fullName>
    </submittedName>
</protein>
<dbReference type="EMBL" id="JACSDY010000012">
    <property type="protein sequence ID" value="KAF7412971.1"/>
    <property type="molecule type" value="Genomic_DNA"/>
</dbReference>
<gene>
    <name evidence="2" type="ORF">H0235_012822</name>
</gene>
<dbReference type="Proteomes" id="UP000600918">
    <property type="component" value="Unassembled WGS sequence"/>
</dbReference>
<keyword evidence="3" id="KW-1185">Reference proteome</keyword>
<name>A0A834KTY6_VESPE</name>